<dbReference type="GO" id="GO:0016810">
    <property type="term" value="F:hydrolase activity, acting on carbon-nitrogen (but not peptide) bonds"/>
    <property type="evidence" value="ECO:0007669"/>
    <property type="project" value="InterPro"/>
</dbReference>
<dbReference type="InterPro" id="IPR051398">
    <property type="entry name" value="Polysacch_Deacetylase"/>
</dbReference>
<proteinExistence type="predicted"/>
<keyword evidence="2" id="KW-0732">Signal</keyword>
<dbReference type="Gene3D" id="3.20.20.370">
    <property type="entry name" value="Glycoside hydrolase/deacetylase"/>
    <property type="match status" value="1"/>
</dbReference>
<name>A0A402A483_9CHLR</name>
<dbReference type="Pfam" id="PF01522">
    <property type="entry name" value="Polysacc_deac_1"/>
    <property type="match status" value="1"/>
</dbReference>
<comment type="subcellular location">
    <subcellularLocation>
        <location evidence="1">Secreted</location>
    </subcellularLocation>
</comment>
<dbReference type="InterPro" id="IPR002509">
    <property type="entry name" value="NODB_dom"/>
</dbReference>
<protein>
    <recommendedName>
        <fullName evidence="4">NodB homology domain-containing protein</fullName>
    </recommendedName>
</protein>
<comment type="caution">
    <text evidence="5">The sequence shown here is derived from an EMBL/GenBank/DDBJ whole genome shotgun (WGS) entry which is preliminary data.</text>
</comment>
<dbReference type="SUPFAM" id="SSF88713">
    <property type="entry name" value="Glycoside hydrolase/deacetylase"/>
    <property type="match status" value="1"/>
</dbReference>
<dbReference type="PANTHER" id="PTHR34216">
    <property type="match status" value="1"/>
</dbReference>
<dbReference type="PANTHER" id="PTHR34216:SF3">
    <property type="entry name" value="POLY-BETA-1,6-N-ACETYL-D-GLUCOSAMINE N-DEACETYLASE"/>
    <property type="match status" value="1"/>
</dbReference>
<sequence>MNKKTPPQARLLVIMARILMICSVALILLSLFLGAYVFLSPVSAAHSSQPLTPTTAQKPKTHPHRPVISASKYQGEVGAITQLYFSALINHQYDVMWSMLHPDIQAQWGSQEAFATYEQKRFQGFTLGTFTKGSVNDLSYWMNPETMTRYNRVEEQAITLQITPAANLATLPIIDQHASDVLTNIPCIVQRASLSAHQGEGNQWYVLNGGPADPEAPLLPPMTPVSQNVNVPILMYHYVSEVPANDPNPELRRSLSVSPTAFSKQLDYLKTQGYHSITFNQLMNALYYGVALPSRPIIFTFDDGYVDAYTGAYPVLRAHGYSGMFYIITGKVGWQGQASWDQLREMLANGMQMGSHTIHHVEIGKTYQNSPEQAQQELEVSQLTMQKQLGMVIQHFCYPNGDPFKGSNVTLQRAITALLDAQGYTDATTDPGPTGVLQKGADPFVLLRLRIDGRSSLNFFIQQMKTYEG</sequence>
<evidence type="ECO:0000256" key="1">
    <source>
        <dbReference type="ARBA" id="ARBA00004613"/>
    </source>
</evidence>
<dbReference type="AlphaFoldDB" id="A0A402A483"/>
<dbReference type="EMBL" id="BIFR01000001">
    <property type="protein sequence ID" value="GCE13948.1"/>
    <property type="molecule type" value="Genomic_DNA"/>
</dbReference>
<organism evidence="5 6">
    <name type="scientific">Tengunoibacter tsumagoiensis</name>
    <dbReference type="NCBI Taxonomy" id="2014871"/>
    <lineage>
        <taxon>Bacteria</taxon>
        <taxon>Bacillati</taxon>
        <taxon>Chloroflexota</taxon>
        <taxon>Ktedonobacteria</taxon>
        <taxon>Ktedonobacterales</taxon>
        <taxon>Dictyobacteraceae</taxon>
        <taxon>Tengunoibacter</taxon>
    </lineage>
</organism>
<evidence type="ECO:0000256" key="2">
    <source>
        <dbReference type="ARBA" id="ARBA00022729"/>
    </source>
</evidence>
<dbReference type="GO" id="GO:0005975">
    <property type="term" value="P:carbohydrate metabolic process"/>
    <property type="evidence" value="ECO:0007669"/>
    <property type="project" value="InterPro"/>
</dbReference>
<dbReference type="GO" id="GO:0005576">
    <property type="term" value="C:extracellular region"/>
    <property type="evidence" value="ECO:0007669"/>
    <property type="project" value="UniProtKB-SubCell"/>
</dbReference>
<reference evidence="6" key="1">
    <citation type="submission" date="2018-12" db="EMBL/GenBank/DDBJ databases">
        <title>Tengunoibacter tsumagoiensis gen. nov., sp. nov., Dictyobacter kobayashii sp. nov., D. alpinus sp. nov., and D. joshuensis sp. nov. and description of Dictyobacteraceae fam. nov. within the order Ktedonobacterales isolated from Tengu-no-mugimeshi.</title>
        <authorList>
            <person name="Wang C.M."/>
            <person name="Zheng Y."/>
            <person name="Sakai Y."/>
            <person name="Toyoda A."/>
            <person name="Minakuchi Y."/>
            <person name="Abe K."/>
            <person name="Yokota A."/>
            <person name="Yabe S."/>
        </authorList>
    </citation>
    <scope>NUCLEOTIDE SEQUENCE [LARGE SCALE GENOMIC DNA]</scope>
    <source>
        <strain evidence="6">Uno3</strain>
    </source>
</reference>
<dbReference type="InterPro" id="IPR011330">
    <property type="entry name" value="Glyco_hydro/deAcase_b/a-brl"/>
</dbReference>
<evidence type="ECO:0000313" key="5">
    <source>
        <dbReference type="EMBL" id="GCE13948.1"/>
    </source>
</evidence>
<dbReference type="PROSITE" id="PS51677">
    <property type="entry name" value="NODB"/>
    <property type="match status" value="1"/>
</dbReference>
<dbReference type="CDD" id="cd10918">
    <property type="entry name" value="CE4_NodB_like_5s_6s"/>
    <property type="match status" value="1"/>
</dbReference>
<gene>
    <name evidence="5" type="ORF">KTT_38070</name>
</gene>
<dbReference type="Proteomes" id="UP000287352">
    <property type="component" value="Unassembled WGS sequence"/>
</dbReference>
<dbReference type="OrthoDB" id="9778320at2"/>
<evidence type="ECO:0000313" key="6">
    <source>
        <dbReference type="Proteomes" id="UP000287352"/>
    </source>
</evidence>
<accession>A0A402A483</accession>
<dbReference type="RefSeq" id="WP_126581434.1">
    <property type="nucleotide sequence ID" value="NZ_BIFR01000001.1"/>
</dbReference>
<feature type="compositionally biased region" description="Polar residues" evidence="3">
    <location>
        <begin position="46"/>
        <end position="58"/>
    </location>
</feature>
<keyword evidence="6" id="KW-1185">Reference proteome</keyword>
<evidence type="ECO:0000259" key="4">
    <source>
        <dbReference type="PROSITE" id="PS51677"/>
    </source>
</evidence>
<evidence type="ECO:0000256" key="3">
    <source>
        <dbReference type="SAM" id="MobiDB-lite"/>
    </source>
</evidence>
<feature type="region of interest" description="Disordered" evidence="3">
    <location>
        <begin position="46"/>
        <end position="65"/>
    </location>
</feature>
<feature type="domain" description="NodB homology" evidence="4">
    <location>
        <begin position="295"/>
        <end position="469"/>
    </location>
</feature>